<dbReference type="PANTHER" id="PTHR36453">
    <property type="entry name" value="SECRETED PROTEIN-RELATED"/>
    <property type="match status" value="1"/>
</dbReference>
<dbReference type="NCBIfam" id="TIGR04183">
    <property type="entry name" value="Por_Secre_tail"/>
    <property type="match status" value="1"/>
</dbReference>
<keyword evidence="4" id="KW-1185">Reference proteome</keyword>
<accession>A0A1N6DS47</accession>
<dbReference type="Gene3D" id="2.160.20.10">
    <property type="entry name" value="Single-stranded right-handed beta-helix, Pectin lyase-like"/>
    <property type="match status" value="2"/>
</dbReference>
<name>A0A1N6DS47_9BACT</name>
<dbReference type="InterPro" id="IPR039448">
    <property type="entry name" value="Beta_helix"/>
</dbReference>
<feature type="domain" description="Right handed beta helix" evidence="1">
    <location>
        <begin position="287"/>
        <end position="443"/>
    </location>
</feature>
<evidence type="ECO:0000259" key="2">
    <source>
        <dbReference type="Pfam" id="PF18962"/>
    </source>
</evidence>
<proteinExistence type="predicted"/>
<dbReference type="STRING" id="226505.SAMN05444394_1317"/>
<dbReference type="RefSeq" id="WP_074223982.1">
    <property type="nucleotide sequence ID" value="NZ_FSRC01000001.1"/>
</dbReference>
<dbReference type="SUPFAM" id="SSF51126">
    <property type="entry name" value="Pectin lyase-like"/>
    <property type="match status" value="1"/>
</dbReference>
<dbReference type="InterPro" id="IPR026444">
    <property type="entry name" value="Secre_tail"/>
</dbReference>
<dbReference type="PANTHER" id="PTHR36453:SF1">
    <property type="entry name" value="RIGHT HANDED BETA HELIX DOMAIN-CONTAINING PROTEIN"/>
    <property type="match status" value="1"/>
</dbReference>
<reference evidence="4" key="1">
    <citation type="submission" date="2016-11" db="EMBL/GenBank/DDBJ databases">
        <authorList>
            <person name="Varghese N."/>
            <person name="Submissions S."/>
        </authorList>
    </citation>
    <scope>NUCLEOTIDE SEQUENCE [LARGE SCALE GENOMIC DNA]</scope>
    <source>
        <strain evidence="4">DSM 15292</strain>
    </source>
</reference>
<dbReference type="Gene3D" id="2.60.40.10">
    <property type="entry name" value="Immunoglobulins"/>
    <property type="match status" value="13"/>
</dbReference>
<evidence type="ECO:0000259" key="1">
    <source>
        <dbReference type="Pfam" id="PF13229"/>
    </source>
</evidence>
<dbReference type="InterPro" id="IPR011050">
    <property type="entry name" value="Pectin_lyase_fold/virulence"/>
</dbReference>
<dbReference type="Pfam" id="PF18962">
    <property type="entry name" value="Por_Secre_tail"/>
    <property type="match status" value="1"/>
</dbReference>
<feature type="domain" description="Secretion system C-terminal sorting" evidence="2">
    <location>
        <begin position="2134"/>
        <end position="2208"/>
    </location>
</feature>
<dbReference type="Proteomes" id="UP000185221">
    <property type="component" value="Unassembled WGS sequence"/>
</dbReference>
<evidence type="ECO:0000313" key="4">
    <source>
        <dbReference type="Proteomes" id="UP000185221"/>
    </source>
</evidence>
<dbReference type="InterPro" id="IPR006626">
    <property type="entry name" value="PbH1"/>
</dbReference>
<gene>
    <name evidence="3" type="ORF">SAMN05444394_1317</name>
</gene>
<dbReference type="EMBL" id="FSRC01000001">
    <property type="protein sequence ID" value="SIN73523.1"/>
    <property type="molecule type" value="Genomic_DNA"/>
</dbReference>
<dbReference type="InterPro" id="IPR012334">
    <property type="entry name" value="Pectin_lyas_fold"/>
</dbReference>
<dbReference type="InterPro" id="IPR036322">
    <property type="entry name" value="WD40_repeat_dom_sf"/>
</dbReference>
<dbReference type="InterPro" id="IPR013783">
    <property type="entry name" value="Ig-like_fold"/>
</dbReference>
<dbReference type="SMART" id="SM00710">
    <property type="entry name" value="PbH1"/>
    <property type="match status" value="7"/>
</dbReference>
<dbReference type="Pfam" id="PF17957">
    <property type="entry name" value="Big_7"/>
    <property type="match status" value="11"/>
</dbReference>
<sequence>MLYTSLIPSKSKLIGIFFSIVLVAVLTVPGFATDYYFSSVSGDDSRSAIEAQNPSTPWKSIEKLNSFGANLKGGDRILFKSGETFYGAIHIIKSGSTGAPLQFTSYGTGPKPIITSLVKIDQWNSVGNGNYQADLSGYNLSRVQILLLNGQLQEIGRYPNAGSSNGGYATIASSSGSNFITTQGSNPYSGSTGEVVIRKNNWIIDRHQISSISGTSISFATNESVYDAKAGHGYFLQNHISLLDQPGEWSYDPSTKKLTVNLSGYSLPSVEIAVATKDYLITNQQYTTNLTFSNLHLKGANTNLIHVLKSDHVTIENCDLEYAGENGINSNSIPNYIIQNNRINASLNNGIFILYGSPGAIIRNNVITNTMQFQGMGRSSDLNGIGIYLGSDGNNSLIEKNTIDHVGYNGIHFGGNYTVVKNNFVNDFCVFKQDGGGIYTNSDGFRDRNNIGREIVGNIILNGKGSKLGTLEEVELAEGIYLDDNSAGIKVANNTVAFVSGKGIFLHNANNIEITNNLFYKAKSQVQFTHDFLGDPIRNVSISNNKFSSIEQSEKVYAVYSDLDDITSVGTINSNYFLDPYNIDFFIHTKTASEGSKGVDRNLKNWSSNFGHDSNSTKPDLNLPTYEVTSSNLVKQSEFNDASVIAGIYSANGKIVSNGISGNSYVINPNSTNQATVYIQFGQIQVSDDILVEFDLKSPKADTPIELFLEGTYNLDKGAGNKIVATKTEATTYQVLLSSLAARSNESLVLRIPSNAIDVYLDNLKISKVKTSPIDKGQQIFFEYNYSESMVQVPLDGTYVDAKNETFSGSVSIPAFGSVLLAKVSTDAPEQVNQAPSVILTQPANGQVFTLGTDQVQLIANAQDPEGEIKSVEFYSNGQLISTITEAPYTFDWTTITAGSYEVYAKVFDLGGLNASSEVVKFTVEAANQAPTISLTQPSNNQVFTLGLDAVQLVANAQDPEGEIKSVEFYSNGQLISTVTTAPYSYDWSTITAGSYVVYAKVFDLQGLSATSEKINFAVEGVNEAPSISLTQPINNQIFTLGAEAVQLVANAQDPEGEIKNVEFYSNGQLISSITSAPYTYDWSTITTGTYQVYAKVFDLGGLSATSEIIKFSVEATNQAPSVSLTQPNNNQVFTLGKDAVQLVANAQDPEGEINSVEFYSNGQLISTVTTAPYTYDWSTITAGTYQVYAKVFDLEGLNAISETVTFSVELANEAPSISLTQPINNQVFTLGSDAVQLVANAQDPEGEIKSVEFYSNGKLLTSVSKAPFVYDWSTITTGTYRVSAKVIDMGGLTANSETINFTVESSGAKQDPSIILTQPYHNQVFEFGKEKVQLVANPNESVGKINNVEFYSNGQLLGKDSKSPYVYNWSSIDVGAYEVYAKVNYRGNINSGVSETINFSVEVANQAPSITLKNPNNNQVFVEGKDLVQFEALASDPEGEVKTVEFYSNNQLLSRVSSAPYIYNWSGIEAGNYSVHAVVIDQADLIGTSETIDFTVEAQVSLPQFNGLMVSPSQNAVFQLGDEPVILNTNAASSGLEIQKVEYSNWGMPIATVSSAPFDFTWSSIEAGDFNVSAIITDIQGNTYATDQVFFTVEAPANLAPEPDPLTVSMAQPLADQVFTLGQDVVNLQVSISDPSNVSSVQYFNWGNALVTTTAQPFDFTWSSIEAGDYKVSAVVTDLQGTTNTTEEVFFSVTEPAPQAEPLTVSMAQPLADQLFTLGQDVVNLQVSISDPSNVTSVQFFNWGYPLVSTTAQPFDFTWSSIEAGDYKVSAIVTDLQGTTYTTEEVFFSVTEPAPQPEPLTVSMAQPLADQVFVLGQDVVNLQVSISDPSNVTSVQFFNWGYPLVSTTAQPFDFTWSSIEAGDYKVSAIVTDLQGTTYTTEEVFFSVTEPDPQPVPLTVSMAQPLADQVFVLGQDVVNLQVSISDPSNVTSVQFFNWGYPLVSTTAQPFDFTWSQIEAGEYSVYAEVTDLAGNITSTETVRFTVSESNDTSEVPTEPTSLVMTQPYEGQVFELGNQLVTLKAVANGDVSNVQFFNWYLPLVNVNDPSLEFDWTKIEVGNYLVYAQITDSKGNVIESEPVGFQVIDPSLKVTEGSVSENGAMTEIQMNPTDLETKEIQKAEEITPSNYGIKMGPNPADSFLRIFFDDYPSNLDVQMSIVDMTGDVQLTEKGNTNDGVMELDVNAIRPGVYVVKINVGDKYVQTKKLIII</sequence>
<organism evidence="3 4">
    <name type="scientific">Algoriphagus halophilus</name>
    <dbReference type="NCBI Taxonomy" id="226505"/>
    <lineage>
        <taxon>Bacteria</taxon>
        <taxon>Pseudomonadati</taxon>
        <taxon>Bacteroidota</taxon>
        <taxon>Cytophagia</taxon>
        <taxon>Cytophagales</taxon>
        <taxon>Cyclobacteriaceae</taxon>
        <taxon>Algoriphagus</taxon>
    </lineage>
</organism>
<dbReference type="SUPFAM" id="SSF50978">
    <property type="entry name" value="WD40 repeat-like"/>
    <property type="match status" value="1"/>
</dbReference>
<protein>
    <submittedName>
        <fullName evidence="3">Right handed beta helix region</fullName>
    </submittedName>
</protein>
<dbReference type="OrthoDB" id="976933at2"/>
<evidence type="ECO:0000313" key="3">
    <source>
        <dbReference type="EMBL" id="SIN73523.1"/>
    </source>
</evidence>
<dbReference type="Pfam" id="PF13229">
    <property type="entry name" value="Beta_helix"/>
    <property type="match status" value="1"/>
</dbReference>